<evidence type="ECO:0000313" key="3">
    <source>
        <dbReference type="Proteomes" id="UP001500751"/>
    </source>
</evidence>
<dbReference type="PRINTS" id="PR00111">
    <property type="entry name" value="ABHYDROLASE"/>
</dbReference>
<dbReference type="SUPFAM" id="SSF53474">
    <property type="entry name" value="alpha/beta-Hydrolases"/>
    <property type="match status" value="1"/>
</dbReference>
<accession>A0ABP5GUK6</accession>
<dbReference type="EMBL" id="BAAAQN010000061">
    <property type="protein sequence ID" value="GAA2055397.1"/>
    <property type="molecule type" value="Genomic_DNA"/>
</dbReference>
<sequence>MTTDMRSTARRPEVPLTVVESGPESGRVALVLHGGGGPVTVAGIADHLSRTMRALTPTHPGWNGTERPDWLVDVAALADVYLDLLAAGGHEDVLLVGSSIGGWIAAEMAARAEPGRIGGLVIIDGVGIEVAAHPIRDFFALDARGVAEYSYHEPERFYVDPATLAEEQIALRMGNMASLRVLAGDPYMHDPTLDARLPAITAPTLVLWGESDRIATSGYGRALAQRIPGSRFEVILRAGHLPQLERPEATFGAIESFVAGL</sequence>
<name>A0ABP5GUK6_9ACTN</name>
<dbReference type="GO" id="GO:0016787">
    <property type="term" value="F:hydrolase activity"/>
    <property type="evidence" value="ECO:0007669"/>
    <property type="project" value="UniProtKB-KW"/>
</dbReference>
<keyword evidence="2" id="KW-0378">Hydrolase</keyword>
<dbReference type="InterPro" id="IPR029058">
    <property type="entry name" value="AB_hydrolase_fold"/>
</dbReference>
<dbReference type="RefSeq" id="WP_344670463.1">
    <property type="nucleotide sequence ID" value="NZ_BAAAQN010000061.1"/>
</dbReference>
<evidence type="ECO:0000313" key="2">
    <source>
        <dbReference type="EMBL" id="GAA2055397.1"/>
    </source>
</evidence>
<reference evidence="3" key="1">
    <citation type="journal article" date="2019" name="Int. J. Syst. Evol. Microbiol.">
        <title>The Global Catalogue of Microorganisms (GCM) 10K type strain sequencing project: providing services to taxonomists for standard genome sequencing and annotation.</title>
        <authorList>
            <consortium name="The Broad Institute Genomics Platform"/>
            <consortium name="The Broad Institute Genome Sequencing Center for Infectious Disease"/>
            <person name="Wu L."/>
            <person name="Ma J."/>
        </authorList>
    </citation>
    <scope>NUCLEOTIDE SEQUENCE [LARGE SCALE GENOMIC DNA]</scope>
    <source>
        <strain evidence="3">JCM 16014</strain>
    </source>
</reference>
<dbReference type="PANTHER" id="PTHR43689">
    <property type="entry name" value="HYDROLASE"/>
    <property type="match status" value="1"/>
</dbReference>
<feature type="domain" description="AB hydrolase-1" evidence="1">
    <location>
        <begin position="30"/>
        <end position="251"/>
    </location>
</feature>
<proteinExistence type="predicted"/>
<dbReference type="PANTHER" id="PTHR43689:SF8">
    <property type="entry name" value="ALPHA_BETA-HYDROLASES SUPERFAMILY PROTEIN"/>
    <property type="match status" value="1"/>
</dbReference>
<organism evidence="2 3">
    <name type="scientific">Catenulispora yoronensis</name>
    <dbReference type="NCBI Taxonomy" id="450799"/>
    <lineage>
        <taxon>Bacteria</taxon>
        <taxon>Bacillati</taxon>
        <taxon>Actinomycetota</taxon>
        <taxon>Actinomycetes</taxon>
        <taxon>Catenulisporales</taxon>
        <taxon>Catenulisporaceae</taxon>
        <taxon>Catenulispora</taxon>
    </lineage>
</organism>
<dbReference type="Pfam" id="PF12697">
    <property type="entry name" value="Abhydrolase_6"/>
    <property type="match status" value="1"/>
</dbReference>
<evidence type="ECO:0000259" key="1">
    <source>
        <dbReference type="Pfam" id="PF12697"/>
    </source>
</evidence>
<comment type="caution">
    <text evidence="2">The sequence shown here is derived from an EMBL/GenBank/DDBJ whole genome shotgun (WGS) entry which is preliminary data.</text>
</comment>
<gene>
    <name evidence="2" type="ORF">GCM10009839_75010</name>
</gene>
<keyword evidence="3" id="KW-1185">Reference proteome</keyword>
<dbReference type="Gene3D" id="3.40.50.1820">
    <property type="entry name" value="alpha/beta hydrolase"/>
    <property type="match status" value="1"/>
</dbReference>
<dbReference type="Proteomes" id="UP001500751">
    <property type="component" value="Unassembled WGS sequence"/>
</dbReference>
<protein>
    <submittedName>
        <fullName evidence="2">Alpha/beta hydrolase</fullName>
    </submittedName>
</protein>
<dbReference type="InterPro" id="IPR000073">
    <property type="entry name" value="AB_hydrolase_1"/>
</dbReference>